<gene>
    <name evidence="2" type="ORF">EVAR_78966_1</name>
</gene>
<comment type="caution">
    <text evidence="2">The sequence shown here is derived from an EMBL/GenBank/DDBJ whole genome shotgun (WGS) entry which is preliminary data.</text>
</comment>
<name>A0A4C1UTF4_EUMVA</name>
<accession>A0A4C1UTF4</accession>
<evidence type="ECO:0000256" key="1">
    <source>
        <dbReference type="SAM" id="MobiDB-lite"/>
    </source>
</evidence>
<reference evidence="2 3" key="1">
    <citation type="journal article" date="2019" name="Commun. Biol.">
        <title>The bagworm genome reveals a unique fibroin gene that provides high tensile strength.</title>
        <authorList>
            <person name="Kono N."/>
            <person name="Nakamura H."/>
            <person name="Ohtoshi R."/>
            <person name="Tomita M."/>
            <person name="Numata K."/>
            <person name="Arakawa K."/>
        </authorList>
    </citation>
    <scope>NUCLEOTIDE SEQUENCE [LARGE SCALE GENOMIC DNA]</scope>
</reference>
<sequence length="103" mass="11704">MHMPLRVALGSERRHVTDREAAEITTILQSNSSQMSSFTKKRSNHPFRAYVGNHRPAGHIRPATSQLEEQIGNDKNEDATQGRADPPQRLCAKPKKRLFFHES</sequence>
<organism evidence="2 3">
    <name type="scientific">Eumeta variegata</name>
    <name type="common">Bagworm moth</name>
    <name type="synonym">Eumeta japonica</name>
    <dbReference type="NCBI Taxonomy" id="151549"/>
    <lineage>
        <taxon>Eukaryota</taxon>
        <taxon>Metazoa</taxon>
        <taxon>Ecdysozoa</taxon>
        <taxon>Arthropoda</taxon>
        <taxon>Hexapoda</taxon>
        <taxon>Insecta</taxon>
        <taxon>Pterygota</taxon>
        <taxon>Neoptera</taxon>
        <taxon>Endopterygota</taxon>
        <taxon>Lepidoptera</taxon>
        <taxon>Glossata</taxon>
        <taxon>Ditrysia</taxon>
        <taxon>Tineoidea</taxon>
        <taxon>Psychidae</taxon>
        <taxon>Oiketicinae</taxon>
        <taxon>Eumeta</taxon>
    </lineage>
</organism>
<feature type="compositionally biased region" description="Basic residues" evidence="1">
    <location>
        <begin position="92"/>
        <end position="103"/>
    </location>
</feature>
<keyword evidence="3" id="KW-1185">Reference proteome</keyword>
<dbReference type="EMBL" id="BGZK01000218">
    <property type="protein sequence ID" value="GBP29272.1"/>
    <property type="molecule type" value="Genomic_DNA"/>
</dbReference>
<feature type="region of interest" description="Disordered" evidence="1">
    <location>
        <begin position="48"/>
        <end position="103"/>
    </location>
</feature>
<dbReference type="Proteomes" id="UP000299102">
    <property type="component" value="Unassembled WGS sequence"/>
</dbReference>
<proteinExistence type="predicted"/>
<evidence type="ECO:0000313" key="2">
    <source>
        <dbReference type="EMBL" id="GBP29272.1"/>
    </source>
</evidence>
<dbReference type="AlphaFoldDB" id="A0A4C1UTF4"/>
<protein>
    <submittedName>
        <fullName evidence="2">Uncharacterized protein</fullName>
    </submittedName>
</protein>
<evidence type="ECO:0000313" key="3">
    <source>
        <dbReference type="Proteomes" id="UP000299102"/>
    </source>
</evidence>